<feature type="transmembrane region" description="Helical" evidence="1">
    <location>
        <begin position="36"/>
        <end position="57"/>
    </location>
</feature>
<dbReference type="RefSeq" id="WP_169718733.1">
    <property type="nucleotide sequence ID" value="NZ_CP091521.1"/>
</dbReference>
<evidence type="ECO:0000313" key="2">
    <source>
        <dbReference type="EMBL" id="UOP04940.1"/>
    </source>
</evidence>
<gene>
    <name evidence="2" type="ORF">LVJ77_00855</name>
</gene>
<sequence length="128" mass="13692">MKRRVPSFVFKIVAVQTVSVAVLSLAAYFVCGAACAVSLILGGLCYIVPTTAAASLMKWSASRPTTAGAAFIGSSGIKTVLSAILLVLCFAFYPELQVWRNFFAFLIGLLAASHLVFLIFLKVYRYGG</sequence>
<dbReference type="Proteomes" id="UP000831534">
    <property type="component" value="Chromosome"/>
</dbReference>
<name>A0A8T9MST2_9NEIS</name>
<keyword evidence="1" id="KW-0812">Transmembrane</keyword>
<reference evidence="2" key="2">
    <citation type="submission" date="2024-09" db="EMBL/GenBank/DDBJ databases">
        <authorList>
            <person name="Veyrier F.J."/>
        </authorList>
    </citation>
    <scope>NUCLEOTIDE SEQUENCE</scope>
    <source>
        <strain evidence="2">17694</strain>
    </source>
</reference>
<evidence type="ECO:0000256" key="1">
    <source>
        <dbReference type="SAM" id="Phobius"/>
    </source>
</evidence>
<feature type="transmembrane region" description="Helical" evidence="1">
    <location>
        <begin position="99"/>
        <end position="121"/>
    </location>
</feature>
<keyword evidence="3" id="KW-1185">Reference proteome</keyword>
<dbReference type="AlphaFoldDB" id="A0A8T9MST2"/>
<dbReference type="EMBL" id="CP091521">
    <property type="protein sequence ID" value="UOP04940.1"/>
    <property type="molecule type" value="Genomic_DNA"/>
</dbReference>
<reference evidence="2" key="1">
    <citation type="journal article" date="2022" name="Res Sq">
        <title>Evolution of multicellular longitudinally dividing oral cavity symbionts (Neisseriaceae).</title>
        <authorList>
            <person name="Nyongesa S."/>
            <person name="Weber P."/>
            <person name="Bernet E."/>
            <person name="Pullido F."/>
            <person name="Nieckarz M."/>
            <person name="Delaby M."/>
            <person name="Nieves C."/>
            <person name="Viehboeck T."/>
            <person name="Krause N."/>
            <person name="Rivera-Millot A."/>
            <person name="Nakamura A."/>
            <person name="Vischer N."/>
            <person name="VanNieuwenhze M."/>
            <person name="Brun Y."/>
            <person name="Cava F."/>
            <person name="Bulgheresi S."/>
            <person name="Veyrier F."/>
        </authorList>
    </citation>
    <scope>NUCLEOTIDE SEQUENCE</scope>
    <source>
        <strain evidence="2">17694</strain>
    </source>
</reference>
<organism evidence="2 3">
    <name type="scientific">Conchiformibius kuhniae</name>
    <dbReference type="NCBI Taxonomy" id="211502"/>
    <lineage>
        <taxon>Bacteria</taxon>
        <taxon>Pseudomonadati</taxon>
        <taxon>Pseudomonadota</taxon>
        <taxon>Betaproteobacteria</taxon>
        <taxon>Neisseriales</taxon>
        <taxon>Neisseriaceae</taxon>
        <taxon>Conchiformibius</taxon>
    </lineage>
</organism>
<accession>A0A8T9MST2</accession>
<keyword evidence="1" id="KW-1133">Transmembrane helix</keyword>
<evidence type="ECO:0000313" key="3">
    <source>
        <dbReference type="Proteomes" id="UP000831534"/>
    </source>
</evidence>
<keyword evidence="1" id="KW-0472">Membrane</keyword>
<dbReference type="KEGG" id="ckh:LVJ77_00855"/>
<protein>
    <submittedName>
        <fullName evidence="2">ATP synthase subunit I</fullName>
    </submittedName>
</protein>
<feature type="transmembrane region" description="Helical" evidence="1">
    <location>
        <begin position="69"/>
        <end position="93"/>
    </location>
</feature>
<feature type="transmembrane region" description="Helical" evidence="1">
    <location>
        <begin position="12"/>
        <end position="30"/>
    </location>
</feature>
<proteinExistence type="predicted"/>